<keyword evidence="1" id="KW-0472">Membrane</keyword>
<evidence type="ECO:0000256" key="1">
    <source>
        <dbReference type="SAM" id="Phobius"/>
    </source>
</evidence>
<evidence type="ECO:0000313" key="3">
    <source>
        <dbReference type="Proteomes" id="UP001265700"/>
    </source>
</evidence>
<keyword evidence="1" id="KW-0812">Transmembrane</keyword>
<keyword evidence="3" id="KW-1185">Reference proteome</keyword>
<evidence type="ECO:0000313" key="2">
    <source>
        <dbReference type="EMBL" id="MDR7151256.1"/>
    </source>
</evidence>
<sequence>MSVLAYFTSPAGLRRVLAFDAISGVGTGLLQLAASGLLSGMLGLSEPLLRSSGIAIFAFVALAAWLAMQRTPSRAGLAVLVVGNFAWVIGCLWLALGGAPGATILGVAYLMVQVLVVAALAELQWMGLRQSRMVVAA</sequence>
<dbReference type="Proteomes" id="UP001265700">
    <property type="component" value="Unassembled WGS sequence"/>
</dbReference>
<proteinExistence type="predicted"/>
<gene>
    <name evidence="2" type="ORF">J2W49_003229</name>
</gene>
<feature type="transmembrane region" description="Helical" evidence="1">
    <location>
        <begin position="48"/>
        <end position="68"/>
    </location>
</feature>
<keyword evidence="1" id="KW-1133">Transmembrane helix</keyword>
<reference evidence="2 3" key="1">
    <citation type="submission" date="2023-07" db="EMBL/GenBank/DDBJ databases">
        <title>Sorghum-associated microbial communities from plants grown in Nebraska, USA.</title>
        <authorList>
            <person name="Schachtman D."/>
        </authorList>
    </citation>
    <scope>NUCLEOTIDE SEQUENCE [LARGE SCALE GENOMIC DNA]</scope>
    <source>
        <strain evidence="2 3">4249</strain>
    </source>
</reference>
<name>A0ABU1WPN0_9BURK</name>
<dbReference type="EMBL" id="JAVDWU010000006">
    <property type="protein sequence ID" value="MDR7151256.1"/>
    <property type="molecule type" value="Genomic_DNA"/>
</dbReference>
<protein>
    <submittedName>
        <fullName evidence="2">Apolipoprotein N-acyltransferase</fullName>
    </submittedName>
</protein>
<accession>A0ABU1WPN0</accession>
<comment type="caution">
    <text evidence="2">The sequence shown here is derived from an EMBL/GenBank/DDBJ whole genome shotgun (WGS) entry which is preliminary data.</text>
</comment>
<feature type="transmembrane region" description="Helical" evidence="1">
    <location>
        <begin position="75"/>
        <end position="96"/>
    </location>
</feature>
<feature type="transmembrane region" description="Helical" evidence="1">
    <location>
        <begin position="102"/>
        <end position="123"/>
    </location>
</feature>
<organism evidence="2 3">
    <name type="scientific">Hydrogenophaga palleronii</name>
    <dbReference type="NCBI Taxonomy" id="65655"/>
    <lineage>
        <taxon>Bacteria</taxon>
        <taxon>Pseudomonadati</taxon>
        <taxon>Pseudomonadota</taxon>
        <taxon>Betaproteobacteria</taxon>
        <taxon>Burkholderiales</taxon>
        <taxon>Comamonadaceae</taxon>
        <taxon>Hydrogenophaga</taxon>
    </lineage>
</organism>
<dbReference type="RefSeq" id="WP_310318267.1">
    <property type="nucleotide sequence ID" value="NZ_JAVDWU010000006.1"/>
</dbReference>